<keyword evidence="2" id="KW-0472">Membrane</keyword>
<name>A0AA38RDL7_9PEZI</name>
<dbReference type="PANTHER" id="PTHR37471">
    <property type="entry name" value="UNNAMED PRODUCT"/>
    <property type="match status" value="1"/>
</dbReference>
<sequence>MLDHSPFQLVQIRAAIVLLAYAPWFELGILISLIAAKAILHPYEAPGRTYLISVSTLTALLALELVFYIIKYRPHLERLRRDAQHPAPLTRRQRLALFEKCAANIPDPESYVRLWFHGAELKDIKRDNVAEFILWAFFDRDGAEGNGPIQGLAPEDHDVTAELEHYVSRTEDLLGLKLPPGRGSATCLRLTIDAIEQRYRSLLWYAIVSGVDLTTHLCLFRDGFQYYGPPLRKTLGVFPPRLQAVPALLPFPGAKRYSSASEHIGFWYRPHTARNSRPVVFIHGIGVGLWPYTRFLHEIGRPATSGRSGGGSEGQIGVIVLEILPISTRLTDPPLRREAFVEELRTILAAHAPDWLDNGFVLVSHSYGSVLTTHIIRDPDLAPHVRGIVLIDPVTLLLHLPDVAYNFTRRPPKTANEWQLWFFASMDAGVAEGLGRHFFWRENEVWKEELVGGSGSPVKAASNGRVTRSKGRDPASDRWPAVTRRKVAVSLGGRDLIVNTERVAQYLARPGDMADSGPSEHQQAVDAMFRAREAGSVATGDSPRCTRFAAPSGVEIVWFPTLDHAQVFDTREDRQQILNVIGEYCSLRSASVDLIDLNE</sequence>
<evidence type="ECO:0000256" key="1">
    <source>
        <dbReference type="SAM" id="MobiDB-lite"/>
    </source>
</evidence>
<dbReference type="AlphaFoldDB" id="A0AA38RDL7"/>
<accession>A0AA38RDL7</accession>
<feature type="transmembrane region" description="Helical" evidence="2">
    <location>
        <begin position="50"/>
        <end position="70"/>
    </location>
</feature>
<keyword evidence="4" id="KW-1185">Reference proteome</keyword>
<evidence type="ECO:0000256" key="2">
    <source>
        <dbReference type="SAM" id="Phobius"/>
    </source>
</evidence>
<dbReference type="InterPro" id="IPR029058">
    <property type="entry name" value="AB_hydrolase_fold"/>
</dbReference>
<evidence type="ECO:0000313" key="3">
    <source>
        <dbReference type="EMBL" id="KAJ9137642.1"/>
    </source>
</evidence>
<dbReference type="PANTHER" id="PTHR37471:SF1">
    <property type="entry name" value="AB HYDROLASE-1 DOMAIN-CONTAINING PROTEIN"/>
    <property type="match status" value="1"/>
</dbReference>
<reference evidence="3" key="1">
    <citation type="submission" date="2022-07" db="EMBL/GenBank/DDBJ databases">
        <title>Fungi with potential for degradation of polypropylene.</title>
        <authorList>
            <person name="Gostincar C."/>
        </authorList>
    </citation>
    <scope>NUCLEOTIDE SEQUENCE</scope>
    <source>
        <strain evidence="3">EXF-13287</strain>
    </source>
</reference>
<keyword evidence="3" id="KW-0378">Hydrolase</keyword>
<evidence type="ECO:0000313" key="4">
    <source>
        <dbReference type="Proteomes" id="UP001174691"/>
    </source>
</evidence>
<dbReference type="Gene3D" id="3.40.50.1820">
    <property type="entry name" value="alpha/beta hydrolase"/>
    <property type="match status" value="1"/>
</dbReference>
<comment type="caution">
    <text evidence="3">The sequence shown here is derived from an EMBL/GenBank/DDBJ whole genome shotgun (WGS) entry which is preliminary data.</text>
</comment>
<proteinExistence type="predicted"/>
<dbReference type="Proteomes" id="UP001174691">
    <property type="component" value="Unassembled WGS sequence"/>
</dbReference>
<dbReference type="GO" id="GO:0016787">
    <property type="term" value="F:hydrolase activity"/>
    <property type="evidence" value="ECO:0007669"/>
    <property type="project" value="UniProtKB-KW"/>
</dbReference>
<feature type="region of interest" description="Disordered" evidence="1">
    <location>
        <begin position="456"/>
        <end position="479"/>
    </location>
</feature>
<feature type="transmembrane region" description="Helical" evidence="2">
    <location>
        <begin position="12"/>
        <end position="38"/>
    </location>
</feature>
<dbReference type="EMBL" id="JANBVN010000156">
    <property type="protein sequence ID" value="KAJ9137642.1"/>
    <property type="molecule type" value="Genomic_DNA"/>
</dbReference>
<protein>
    <submittedName>
        <fullName evidence="3">Alpha beta hydrolase fold family</fullName>
    </submittedName>
</protein>
<keyword evidence="2" id="KW-1133">Transmembrane helix</keyword>
<dbReference type="SUPFAM" id="SSF53474">
    <property type="entry name" value="alpha/beta-Hydrolases"/>
    <property type="match status" value="1"/>
</dbReference>
<organism evidence="3 4">
    <name type="scientific">Coniochaeta hoffmannii</name>
    <dbReference type="NCBI Taxonomy" id="91930"/>
    <lineage>
        <taxon>Eukaryota</taxon>
        <taxon>Fungi</taxon>
        <taxon>Dikarya</taxon>
        <taxon>Ascomycota</taxon>
        <taxon>Pezizomycotina</taxon>
        <taxon>Sordariomycetes</taxon>
        <taxon>Sordariomycetidae</taxon>
        <taxon>Coniochaetales</taxon>
        <taxon>Coniochaetaceae</taxon>
        <taxon>Coniochaeta</taxon>
    </lineage>
</organism>
<gene>
    <name evidence="3" type="ORF">NKR19_g8134</name>
</gene>
<keyword evidence="2" id="KW-0812">Transmembrane</keyword>